<sequence>MSASVRHVWACIGLETATADDMESNALAPAEGTAPVESEPRTMGQDRGAREAYLQMMDAWYMKFVRANPNTPPLLPPLIPQYTPVALTKRICSAPLRGRPQKNPRSGAASRGAPRDAAVRFEGRAPIRTYTICACEEAESPNMIVGHGIGIEMSASVRPFLGHGIGILPHV</sequence>
<dbReference type="EMBL" id="JRRC01404954">
    <property type="protein sequence ID" value="KHG04082.1"/>
    <property type="molecule type" value="Genomic_DNA"/>
</dbReference>
<protein>
    <submittedName>
        <fullName evidence="2">Uncharacterized protein</fullName>
    </submittedName>
</protein>
<proteinExistence type="predicted"/>
<accession>A0A0B0MUM4</accession>
<keyword evidence="3" id="KW-1185">Reference proteome</keyword>
<name>A0A0B0MUM4_GOSAR</name>
<comment type="caution">
    <text evidence="2">The sequence shown here is derived from an EMBL/GenBank/DDBJ whole genome shotgun (WGS) entry which is preliminary data.</text>
</comment>
<organism evidence="2 3">
    <name type="scientific">Gossypium arboreum</name>
    <name type="common">Tree cotton</name>
    <name type="synonym">Gossypium nanking</name>
    <dbReference type="NCBI Taxonomy" id="29729"/>
    <lineage>
        <taxon>Eukaryota</taxon>
        <taxon>Viridiplantae</taxon>
        <taxon>Streptophyta</taxon>
        <taxon>Embryophyta</taxon>
        <taxon>Tracheophyta</taxon>
        <taxon>Spermatophyta</taxon>
        <taxon>Magnoliopsida</taxon>
        <taxon>eudicotyledons</taxon>
        <taxon>Gunneridae</taxon>
        <taxon>Pentapetalae</taxon>
        <taxon>rosids</taxon>
        <taxon>malvids</taxon>
        <taxon>Malvales</taxon>
        <taxon>Malvaceae</taxon>
        <taxon>Malvoideae</taxon>
        <taxon>Gossypium</taxon>
    </lineage>
</organism>
<evidence type="ECO:0000313" key="3">
    <source>
        <dbReference type="Proteomes" id="UP000032142"/>
    </source>
</evidence>
<evidence type="ECO:0000313" key="2">
    <source>
        <dbReference type="EMBL" id="KHG04082.1"/>
    </source>
</evidence>
<gene>
    <name evidence="2" type="ORF">F383_29869</name>
</gene>
<reference evidence="3" key="1">
    <citation type="submission" date="2014-09" db="EMBL/GenBank/DDBJ databases">
        <authorList>
            <person name="Mudge J."/>
            <person name="Ramaraj T."/>
            <person name="Lindquist I.E."/>
            <person name="Bharti A.K."/>
            <person name="Sundararajan A."/>
            <person name="Cameron C.T."/>
            <person name="Woodward J.E."/>
            <person name="May G.D."/>
            <person name="Brubaker C."/>
            <person name="Broadhvest J."/>
            <person name="Wilkins T.A."/>
        </authorList>
    </citation>
    <scope>NUCLEOTIDE SEQUENCE</scope>
    <source>
        <strain evidence="3">cv. AKA8401</strain>
    </source>
</reference>
<evidence type="ECO:0000256" key="1">
    <source>
        <dbReference type="SAM" id="MobiDB-lite"/>
    </source>
</evidence>
<dbReference type="Proteomes" id="UP000032142">
    <property type="component" value="Unassembled WGS sequence"/>
</dbReference>
<feature type="region of interest" description="Disordered" evidence="1">
    <location>
        <begin position="94"/>
        <end position="117"/>
    </location>
</feature>
<dbReference type="AlphaFoldDB" id="A0A0B0MUM4"/>